<reference evidence="2" key="1">
    <citation type="submission" date="2022-11" db="EMBL/GenBank/DDBJ databases">
        <title>The characterization of three novel Bacteroidetes species and genomic analysis of their roles in tidal elemental geochemical cycles.</title>
        <authorList>
            <person name="Ma K.-J."/>
        </authorList>
    </citation>
    <scope>NUCLEOTIDE SEQUENCE</scope>
    <source>
        <strain evidence="2">M415</strain>
    </source>
</reference>
<dbReference type="NCBIfam" id="TIGR04131">
    <property type="entry name" value="Bac_Flav_CTERM"/>
    <property type="match status" value="1"/>
</dbReference>
<dbReference type="CDD" id="cd03603">
    <property type="entry name" value="CLECT_VCBS"/>
    <property type="match status" value="1"/>
</dbReference>
<proteinExistence type="predicted"/>
<dbReference type="Gene3D" id="3.10.100.10">
    <property type="entry name" value="Mannose-Binding Protein A, subunit A"/>
    <property type="match status" value="1"/>
</dbReference>
<protein>
    <submittedName>
        <fullName evidence="2">T9SS type B sorting domain-containing protein</fullName>
    </submittedName>
</protein>
<dbReference type="AlphaFoldDB" id="A0AAE3MMR1"/>
<keyword evidence="3" id="KW-1185">Reference proteome</keyword>
<name>A0AAE3MMR1_9FLAO</name>
<comment type="caution">
    <text evidence="2">The sequence shown here is derived from an EMBL/GenBank/DDBJ whole genome shotgun (WGS) entry which is preliminary data.</text>
</comment>
<accession>A0AAE3MMR1</accession>
<dbReference type="SUPFAM" id="SSF56436">
    <property type="entry name" value="C-type lectin-like"/>
    <property type="match status" value="1"/>
</dbReference>
<dbReference type="Pfam" id="PF13585">
    <property type="entry name" value="CHU_C"/>
    <property type="match status" value="1"/>
</dbReference>
<organism evidence="2 3">
    <name type="scientific">Lentiprolixibacter aurantiacus</name>
    <dbReference type="NCBI Taxonomy" id="2993939"/>
    <lineage>
        <taxon>Bacteria</taxon>
        <taxon>Pseudomonadati</taxon>
        <taxon>Bacteroidota</taxon>
        <taxon>Flavobacteriia</taxon>
        <taxon>Flavobacteriales</taxon>
        <taxon>Flavobacteriaceae</taxon>
        <taxon>Lentiprolixibacter</taxon>
    </lineage>
</organism>
<evidence type="ECO:0000259" key="1">
    <source>
        <dbReference type="PROSITE" id="PS50041"/>
    </source>
</evidence>
<sequence>MLTFLSVRTQINAPPTLDATGDQLYCPQSEINIVSSFNITDPDDTQIAALFIQISQGYVPGQDILSLTGSHPNIQTSWNANEGKLTLSGVGNALVSYTDFIAAVQDVVFTSSSTTFTGEKFFSFTIGDANYLPSTNHYYEYIPMPGVTWTTARDLAETYTYFGLKGYLATITSAEEAQLSGEQAAGTGWIGGSDAQTEGVWRWMTGPEAGTIFWNGDMNGSPPAGGYANWNEGEPNECCGGEDYAHVTDPSIGTPGSWNDLPDTGDLNPASLFHPQGFIVEYGGTPGDPVLDISASTRITIPEITSTVQGSNCGPGSITLEATASAGDVLWFENQTGGSPIFTGNSYNTPPLSITTTYYTLASVNGCLTGERTAVTATIQPIPSIITVSPAIICEEGTGSLSATANQGTISWYDAPTGGNLLGTGNNFTTPYLTTTTTFYAEASLNGCANPVREGVNTTVVNVAAPTGNASQTFCDLEVALVSDLAANGASIQWYNTPFGGSPLNSSELLVSGFYYGSQTLNGCESPARLQVGVTVYETVDVPVPSEIPTLALCDTDSDGDDTNGFTTFDLTVYENQILNVANAADFNIEYYRDASYSSLIANPNAYVNGVSGGEQVYVRVSNQLNPGCFTDTEFTLEVQALPVIQSTALLLNCDEDGTPDGFTDFNLTEVNDFLSNGNSAAFDFSYYLSQADAEQAVNAVAPLPFNNSLASTVYIRVANPNSCYRVAQVGLQVSTTSFPAGYLEELAFCDDDDRADGFREFDLSQVSQQFLDQFPGGQDLSVQYYRNLEDAQLEQNEIQDQVVYTNETAFSQTLYVRVESIINGDCFGIGPHLLLTVYPRPQFEVDQSDIFCLNGSPITLFTFDPQGQYDYVWTDAQGTVVSTDPFAEVSQAGTYTVEAISATNCISFPYSFTVVESALADIGMDDVSITDFSNNNSISIDPTNLGIGDYEFALDDEAGPFQDEPFFGDVDAGAHVIYVRDKKGCGIASLEVFVLGFPKFFTPNGDGINDTWNLQGWNDTFSSASYIHIFDRYGTFLAQVSPADQGWEGTFKGKRLPASDYWFLARLVDQQGEERILKGHFSLLR</sequence>
<dbReference type="Pfam" id="PF19081">
    <property type="entry name" value="Ig_7"/>
    <property type="match status" value="2"/>
</dbReference>
<evidence type="ECO:0000313" key="3">
    <source>
        <dbReference type="Proteomes" id="UP001207116"/>
    </source>
</evidence>
<dbReference type="EMBL" id="JAPFQP010000004">
    <property type="protein sequence ID" value="MCX2720268.1"/>
    <property type="molecule type" value="Genomic_DNA"/>
</dbReference>
<gene>
    <name evidence="2" type="ORF">OO016_11700</name>
</gene>
<dbReference type="InterPro" id="IPR026341">
    <property type="entry name" value="T9SS_type_B"/>
</dbReference>
<dbReference type="PROSITE" id="PS50041">
    <property type="entry name" value="C_TYPE_LECTIN_2"/>
    <property type="match status" value="1"/>
</dbReference>
<dbReference type="RefSeq" id="WP_266014130.1">
    <property type="nucleotide sequence ID" value="NZ_JAPFQP010000004.1"/>
</dbReference>
<dbReference type="InterPro" id="IPR016187">
    <property type="entry name" value="CTDL_fold"/>
</dbReference>
<feature type="domain" description="C-type lectin" evidence="1">
    <location>
        <begin position="134"/>
        <end position="260"/>
    </location>
</feature>
<dbReference type="InterPro" id="IPR016186">
    <property type="entry name" value="C-type_lectin-like/link_sf"/>
</dbReference>
<dbReference type="InterPro" id="IPR001304">
    <property type="entry name" value="C-type_lectin-like"/>
</dbReference>
<evidence type="ECO:0000313" key="2">
    <source>
        <dbReference type="EMBL" id="MCX2720268.1"/>
    </source>
</evidence>
<dbReference type="Proteomes" id="UP001207116">
    <property type="component" value="Unassembled WGS sequence"/>
</dbReference>
<dbReference type="InterPro" id="IPR044023">
    <property type="entry name" value="Ig_7"/>
</dbReference>
<dbReference type="InterPro" id="IPR034007">
    <property type="entry name" value="CTLD_bac"/>
</dbReference>